<name>A0ABV2ASY7_9EUKA</name>
<gene>
    <name evidence="2" type="ORF">MHBO_004023</name>
</gene>
<protein>
    <submittedName>
        <fullName evidence="2">Uncharacterized protein</fullName>
    </submittedName>
</protein>
<sequence length="137" mass="14881">ATTLYLFALTTISGVVILIEALAVFYGLFSLLLACYVARLLIVLNDFKLGWFYKNLPKMLFALFGATGTLSLAAIPATYLLAVTPSPKTETSALVLSATMVVFHLFLYALAASAFYFSGNDGFRLKRETFSVTTIGI</sequence>
<feature type="transmembrane region" description="Helical" evidence="1">
    <location>
        <begin position="6"/>
        <end position="38"/>
    </location>
</feature>
<dbReference type="EMBL" id="JBDODL010002981">
    <property type="protein sequence ID" value="MES1922508.1"/>
    <property type="molecule type" value="Genomic_DNA"/>
</dbReference>
<evidence type="ECO:0000313" key="3">
    <source>
        <dbReference type="Proteomes" id="UP001439008"/>
    </source>
</evidence>
<evidence type="ECO:0000313" key="2">
    <source>
        <dbReference type="EMBL" id="MES1922508.1"/>
    </source>
</evidence>
<keyword evidence="1" id="KW-1133">Transmembrane helix</keyword>
<feature type="transmembrane region" description="Helical" evidence="1">
    <location>
        <begin position="94"/>
        <end position="117"/>
    </location>
</feature>
<keyword evidence="1" id="KW-0812">Transmembrane</keyword>
<keyword evidence="1" id="KW-0472">Membrane</keyword>
<dbReference type="Proteomes" id="UP001439008">
    <property type="component" value="Unassembled WGS sequence"/>
</dbReference>
<evidence type="ECO:0000256" key="1">
    <source>
        <dbReference type="SAM" id="Phobius"/>
    </source>
</evidence>
<feature type="non-terminal residue" evidence="2">
    <location>
        <position position="137"/>
    </location>
</feature>
<keyword evidence="3" id="KW-1185">Reference proteome</keyword>
<reference evidence="2 3" key="1">
    <citation type="journal article" date="2024" name="BMC Biol.">
        <title>Comparative genomics of Ascetosporea gives new insight into the evolutionary basis for animal parasitism in Rhizaria.</title>
        <authorList>
            <person name="Hiltunen Thoren M."/>
            <person name="Onut-Brannstrom I."/>
            <person name="Alfjorden A."/>
            <person name="Peckova H."/>
            <person name="Swords F."/>
            <person name="Hooper C."/>
            <person name="Holzer A.S."/>
            <person name="Bass D."/>
            <person name="Burki F."/>
        </authorList>
    </citation>
    <scope>NUCLEOTIDE SEQUENCE [LARGE SCALE GENOMIC DNA]</scope>
    <source>
        <strain evidence="2">20-A016</strain>
    </source>
</reference>
<accession>A0ABV2ASY7</accession>
<comment type="caution">
    <text evidence="2">The sequence shown here is derived from an EMBL/GenBank/DDBJ whole genome shotgun (WGS) entry which is preliminary data.</text>
</comment>
<feature type="non-terminal residue" evidence="2">
    <location>
        <position position="1"/>
    </location>
</feature>
<feature type="transmembrane region" description="Helical" evidence="1">
    <location>
        <begin position="59"/>
        <end position="82"/>
    </location>
</feature>
<organism evidence="2 3">
    <name type="scientific">Bonamia ostreae</name>
    <dbReference type="NCBI Taxonomy" id="126728"/>
    <lineage>
        <taxon>Eukaryota</taxon>
        <taxon>Sar</taxon>
        <taxon>Rhizaria</taxon>
        <taxon>Endomyxa</taxon>
        <taxon>Ascetosporea</taxon>
        <taxon>Haplosporida</taxon>
        <taxon>Bonamia</taxon>
    </lineage>
</organism>
<proteinExistence type="predicted"/>